<reference evidence="2" key="1">
    <citation type="journal article" date="2006" name="PLoS Biol.">
        <title>Macronuclear genome sequence of the ciliate Tetrahymena thermophila, a model eukaryote.</title>
        <authorList>
            <person name="Eisen J.A."/>
            <person name="Coyne R.S."/>
            <person name="Wu M."/>
            <person name="Wu D."/>
            <person name="Thiagarajan M."/>
            <person name="Wortman J.R."/>
            <person name="Badger J.H."/>
            <person name="Ren Q."/>
            <person name="Amedeo P."/>
            <person name="Jones K.M."/>
            <person name="Tallon L.J."/>
            <person name="Delcher A.L."/>
            <person name="Salzberg S.L."/>
            <person name="Silva J.C."/>
            <person name="Haas B.J."/>
            <person name="Majoros W.H."/>
            <person name="Farzad M."/>
            <person name="Carlton J.M."/>
            <person name="Smith R.K. Jr."/>
            <person name="Garg J."/>
            <person name="Pearlman R.E."/>
            <person name="Karrer K.M."/>
            <person name="Sun L."/>
            <person name="Manning G."/>
            <person name="Elde N.C."/>
            <person name="Turkewitz A.P."/>
            <person name="Asai D.J."/>
            <person name="Wilkes D.E."/>
            <person name="Wang Y."/>
            <person name="Cai H."/>
            <person name="Collins K."/>
            <person name="Stewart B.A."/>
            <person name="Lee S.R."/>
            <person name="Wilamowska K."/>
            <person name="Weinberg Z."/>
            <person name="Ruzzo W.L."/>
            <person name="Wloga D."/>
            <person name="Gaertig J."/>
            <person name="Frankel J."/>
            <person name="Tsao C.-C."/>
            <person name="Gorovsky M.A."/>
            <person name="Keeling P.J."/>
            <person name="Waller R.F."/>
            <person name="Patron N.J."/>
            <person name="Cherry J.M."/>
            <person name="Stover N.A."/>
            <person name="Krieger C.J."/>
            <person name="del Toro C."/>
            <person name="Ryder H.F."/>
            <person name="Williamson S.C."/>
            <person name="Barbeau R.A."/>
            <person name="Hamilton E.P."/>
            <person name="Orias E."/>
        </authorList>
    </citation>
    <scope>NUCLEOTIDE SEQUENCE [LARGE SCALE GENOMIC DNA]</scope>
    <source>
        <strain evidence="2">SB210</strain>
    </source>
</reference>
<dbReference type="OrthoDB" id="302623at2759"/>
<name>Q24F05_TETTS</name>
<gene>
    <name evidence="1" type="ORF">TTHERM_01146100</name>
</gene>
<accession>Q24F05</accession>
<protein>
    <recommendedName>
        <fullName evidence="3">AMP-binding enzyme family protein</fullName>
    </recommendedName>
</protein>
<dbReference type="InParanoid" id="Q24F05"/>
<dbReference type="Proteomes" id="UP000009168">
    <property type="component" value="Unassembled WGS sequence"/>
</dbReference>
<evidence type="ECO:0008006" key="3">
    <source>
        <dbReference type="Google" id="ProtNLM"/>
    </source>
</evidence>
<dbReference type="GeneID" id="7833117"/>
<organism evidence="1 2">
    <name type="scientific">Tetrahymena thermophila (strain SB210)</name>
    <dbReference type="NCBI Taxonomy" id="312017"/>
    <lineage>
        <taxon>Eukaryota</taxon>
        <taxon>Sar</taxon>
        <taxon>Alveolata</taxon>
        <taxon>Ciliophora</taxon>
        <taxon>Intramacronucleata</taxon>
        <taxon>Oligohymenophorea</taxon>
        <taxon>Hymenostomatida</taxon>
        <taxon>Tetrahymenina</taxon>
        <taxon>Tetrahymenidae</taxon>
        <taxon>Tetrahymena</taxon>
    </lineage>
</organism>
<dbReference type="RefSeq" id="XP_001026595.2">
    <property type="nucleotide sequence ID" value="XM_001026595.2"/>
</dbReference>
<proteinExistence type="predicted"/>
<dbReference type="EMBL" id="GG662298">
    <property type="protein sequence ID" value="EAS06350.2"/>
    <property type="molecule type" value="Genomic_DNA"/>
</dbReference>
<dbReference type="AlphaFoldDB" id="Q24F05"/>
<evidence type="ECO:0000313" key="1">
    <source>
        <dbReference type="EMBL" id="EAS06350.2"/>
    </source>
</evidence>
<dbReference type="KEGG" id="tet:TTHERM_01146100"/>
<dbReference type="HOGENOM" id="CLU_387595_0_0_1"/>
<sequence length="548" mass="65315">MILAYGCLTTDNFKTSIPNNCAQQEAINNFLDADYSEFYIKLRTEQYNITSQQYQVNFKHSVIFTESNSFQIATFKTQEQNTKVKQGFIIQTEEEYSAPFQYNAYTQQFNNNNNSPYIQINMSMDDVIQIVQIQFPTFPEVLALVNSLFSILMMIGYFCRKSSQSLIQKDFFTLFMQNLHQDTYEQILKDKRLLDYQQTIYPQILNDQSGQQQLIEPERLDQTSIPQFDSKSIEFLNQTKLSKKKSEAIQKDQIQQLSFQKEQNQNMIFPIMKNNNFLCLNDNKSLIENKQQYFPELKMIQQINEQQQENEQIVDLTQVFKEKNQIENKQNYNQRKDQQKQQQQVQYSDQNLLKDNFLKHVIIFNQPKQSKKQDKINEIQQTQEIPLLHDYFVKKLQAIQNSNTLNQVKEILFQRKRTKSLWMSIKKLFQKNKTNNQVDFAQIVKEEIGQQVIKSLEIQELFKDIIFLKKSILLLLDREQVSAIKLVGFSPLNQKSYKNYFEEQLNILQSENLQAELIQKYFQRFNNRQYLTDLDKRIYSCITKMQII</sequence>
<keyword evidence="2" id="KW-1185">Reference proteome</keyword>
<evidence type="ECO:0000313" key="2">
    <source>
        <dbReference type="Proteomes" id="UP000009168"/>
    </source>
</evidence>